<comment type="caution">
    <text evidence="1">The sequence shown here is derived from an EMBL/GenBank/DDBJ whole genome shotgun (WGS) entry which is preliminary data.</text>
</comment>
<dbReference type="EMBL" id="JACEIP010000001">
    <property type="protein sequence ID" value="MBA4541344.1"/>
    <property type="molecule type" value="Genomic_DNA"/>
</dbReference>
<dbReference type="RefSeq" id="WP_160173774.1">
    <property type="nucleotide sequence ID" value="NZ_JACEIP010000001.1"/>
</dbReference>
<name>A0A7W1X7F9_9BACL</name>
<reference evidence="1 2" key="1">
    <citation type="submission" date="2020-07" db="EMBL/GenBank/DDBJ databases">
        <authorList>
            <person name="Feng H."/>
        </authorList>
    </citation>
    <scope>NUCLEOTIDE SEQUENCE [LARGE SCALE GENOMIC DNA]</scope>
    <source>
        <strain evidence="2">s-11</strain>
    </source>
</reference>
<sequence>MDGQVKEHEPKYCEICGAEVGKKLSEVEENQEMNEVRACILKYYE</sequence>
<evidence type="ECO:0000313" key="1">
    <source>
        <dbReference type="EMBL" id="MBA4541344.1"/>
    </source>
</evidence>
<keyword evidence="2" id="KW-1185">Reference proteome</keyword>
<dbReference type="AlphaFoldDB" id="A0A7W1X7F9"/>
<dbReference type="Proteomes" id="UP000530514">
    <property type="component" value="Unassembled WGS sequence"/>
</dbReference>
<organism evidence="1 2">
    <name type="scientific">Thermoactinomyces daqus</name>
    <dbReference type="NCBI Taxonomy" id="1329516"/>
    <lineage>
        <taxon>Bacteria</taxon>
        <taxon>Bacillati</taxon>
        <taxon>Bacillota</taxon>
        <taxon>Bacilli</taxon>
        <taxon>Bacillales</taxon>
        <taxon>Thermoactinomycetaceae</taxon>
        <taxon>Thermoactinomyces</taxon>
    </lineage>
</organism>
<accession>A0A7W1X7F9</accession>
<gene>
    <name evidence="1" type="ORF">H1164_00255</name>
</gene>
<proteinExistence type="predicted"/>
<protein>
    <submittedName>
        <fullName evidence="1">Uncharacterized protein</fullName>
    </submittedName>
</protein>
<evidence type="ECO:0000313" key="2">
    <source>
        <dbReference type="Proteomes" id="UP000530514"/>
    </source>
</evidence>